<protein>
    <submittedName>
        <fullName evidence="1">Uncharacterized protein</fullName>
    </submittedName>
</protein>
<dbReference type="Proteomes" id="UP000006166">
    <property type="component" value="Unassembled WGS sequence"/>
</dbReference>
<organism evidence="1 2">
    <name type="scientific">Borreliella finlandensis</name>
    <dbReference type="NCBI Taxonomy" id="498741"/>
    <lineage>
        <taxon>Bacteria</taxon>
        <taxon>Pseudomonadati</taxon>
        <taxon>Spirochaetota</taxon>
        <taxon>Spirochaetia</taxon>
        <taxon>Spirochaetales</taxon>
        <taxon>Borreliaceae</taxon>
        <taxon>Borreliella</taxon>
    </lineage>
</organism>
<evidence type="ECO:0000313" key="1">
    <source>
        <dbReference type="EMBL" id="EEH00747.1"/>
    </source>
</evidence>
<name>A0A826GXV9_9SPIR</name>
<proteinExistence type="predicted"/>
<reference evidence="1 2" key="1">
    <citation type="journal article" date="2011" name="J. Bacteriol.">
        <title>Whole genome sequence of an unusual Borrelia burgdorferi sensu lato isolate.</title>
        <authorList>
            <person name="Casjens S.R."/>
            <person name="Fraser-Liggett C.M."/>
            <person name="Mongodin E.F."/>
            <person name="Qiu W.G."/>
            <person name="Dunn J.J."/>
            <person name="Luft B.J."/>
            <person name="Schutzer S.E."/>
        </authorList>
    </citation>
    <scope>NUCLEOTIDE SEQUENCE [LARGE SCALE GENOMIC DNA]</scope>
    <source>
        <strain evidence="1 2">SV1</strain>
    </source>
</reference>
<keyword evidence="2" id="KW-1185">Reference proteome</keyword>
<sequence length="42" mass="5092">MDSTITKELIPRVNKKYTHIKNLFFIYSFLMQKLKLDFISII</sequence>
<dbReference type="AlphaFoldDB" id="A0A826GXV9"/>
<dbReference type="EMBL" id="ABJZ02000005">
    <property type="protein sequence ID" value="EEH00747.1"/>
    <property type="molecule type" value="Genomic_DNA"/>
</dbReference>
<evidence type="ECO:0000313" key="2">
    <source>
        <dbReference type="Proteomes" id="UP000006166"/>
    </source>
</evidence>
<accession>A0A826GXV9</accession>
<comment type="caution">
    <text evidence="1">The sequence shown here is derived from an EMBL/GenBank/DDBJ whole genome shotgun (WGS) entry which is preliminary data.</text>
</comment>
<gene>
    <name evidence="1" type="ORF">BSV1_0368</name>
</gene>